<dbReference type="Pfam" id="PF01402">
    <property type="entry name" value="RHH_1"/>
    <property type="match status" value="1"/>
</dbReference>
<dbReference type="Proteomes" id="UP000010471">
    <property type="component" value="Plasmid pMIC7113.03"/>
</dbReference>
<geneLocation type="plasmid" evidence="3 4">
    <name>pMIC7113.03</name>
</geneLocation>
<evidence type="ECO:0000259" key="2">
    <source>
        <dbReference type="Pfam" id="PF01402"/>
    </source>
</evidence>
<dbReference type="GO" id="GO:0006355">
    <property type="term" value="P:regulation of DNA-templated transcription"/>
    <property type="evidence" value="ECO:0007669"/>
    <property type="project" value="InterPro"/>
</dbReference>
<feature type="domain" description="Ribbon-helix-helix protein CopG" evidence="2">
    <location>
        <begin position="43"/>
        <end position="81"/>
    </location>
</feature>
<keyword evidence="4" id="KW-1185">Reference proteome</keyword>
<dbReference type="AlphaFoldDB" id="K9WP45"/>
<dbReference type="HOGENOM" id="CLU_2495898_0_0_3"/>
<evidence type="ECO:0000313" key="3">
    <source>
        <dbReference type="EMBL" id="AFZ22155.1"/>
    </source>
</evidence>
<feature type="compositionally biased region" description="Basic and acidic residues" evidence="1">
    <location>
        <begin position="22"/>
        <end position="42"/>
    </location>
</feature>
<dbReference type="KEGG" id="mic:Mic7113_6582"/>
<sequence>MTNKKDSTRFDALFGATKQKKQTREPTDSKPVRKSKSTDPDYVRTTVYLPKQLHKQLKAAAADEEREMSDIVKELVEQWLKSRSEHSDV</sequence>
<dbReference type="InterPro" id="IPR013321">
    <property type="entry name" value="Arc_rbn_hlx_hlx"/>
</dbReference>
<reference evidence="3 4" key="1">
    <citation type="submission" date="2012-06" db="EMBL/GenBank/DDBJ databases">
        <title>Finished plasmid 3 of genome of Microcoleus sp. PCC 7113.</title>
        <authorList>
            <consortium name="US DOE Joint Genome Institute"/>
            <person name="Gugger M."/>
            <person name="Coursin T."/>
            <person name="Rippka R."/>
            <person name="Tandeau De Marsac N."/>
            <person name="Huntemann M."/>
            <person name="Wei C.-L."/>
            <person name="Han J."/>
            <person name="Detter J.C."/>
            <person name="Han C."/>
            <person name="Tapia R."/>
            <person name="Chen A."/>
            <person name="Kyrpides N."/>
            <person name="Mavromatis K."/>
            <person name="Markowitz V."/>
            <person name="Szeto E."/>
            <person name="Ivanova N."/>
            <person name="Pagani I."/>
            <person name="Pati A."/>
            <person name="Goodwin L."/>
            <person name="Nordberg H.P."/>
            <person name="Cantor M.N."/>
            <person name="Hua S.X."/>
            <person name="Woyke T."/>
            <person name="Kerfeld C.A."/>
        </authorList>
    </citation>
    <scope>NUCLEOTIDE SEQUENCE [LARGE SCALE GENOMIC DNA]</scope>
    <source>
        <strain evidence="3 4">PCC 7113</strain>
        <plasmid evidence="3 4">pMIC7113.03</plasmid>
    </source>
</reference>
<dbReference type="RefSeq" id="WP_015186214.1">
    <property type="nucleotide sequence ID" value="NC_019740.1"/>
</dbReference>
<name>K9WP45_9CYAN</name>
<proteinExistence type="predicted"/>
<dbReference type="SUPFAM" id="SSF47598">
    <property type="entry name" value="Ribbon-helix-helix"/>
    <property type="match status" value="1"/>
</dbReference>
<dbReference type="Gene3D" id="1.10.1220.10">
    <property type="entry name" value="Met repressor-like"/>
    <property type="match status" value="1"/>
</dbReference>
<dbReference type="OrthoDB" id="514865at2"/>
<organism evidence="3 4">
    <name type="scientific">Allocoleopsis franciscana PCC 7113</name>
    <dbReference type="NCBI Taxonomy" id="1173027"/>
    <lineage>
        <taxon>Bacteria</taxon>
        <taxon>Bacillati</taxon>
        <taxon>Cyanobacteriota</taxon>
        <taxon>Cyanophyceae</taxon>
        <taxon>Coleofasciculales</taxon>
        <taxon>Coleofasciculaceae</taxon>
        <taxon>Allocoleopsis</taxon>
        <taxon>Allocoleopsis franciscana</taxon>
    </lineage>
</organism>
<dbReference type="InterPro" id="IPR010985">
    <property type="entry name" value="Ribbon_hlx_hlx"/>
</dbReference>
<dbReference type="EMBL" id="CP003633">
    <property type="protein sequence ID" value="AFZ22155.1"/>
    <property type="molecule type" value="Genomic_DNA"/>
</dbReference>
<accession>K9WP45</accession>
<keyword evidence="3" id="KW-0614">Plasmid</keyword>
<evidence type="ECO:0000256" key="1">
    <source>
        <dbReference type="SAM" id="MobiDB-lite"/>
    </source>
</evidence>
<feature type="region of interest" description="Disordered" evidence="1">
    <location>
        <begin position="1"/>
        <end position="42"/>
    </location>
</feature>
<protein>
    <submittedName>
        <fullName evidence="3">Ribbon-helix-helix protein, copG family</fullName>
    </submittedName>
</protein>
<gene>
    <name evidence="3" type="ORF">Mic7113_6582</name>
</gene>
<evidence type="ECO:0000313" key="4">
    <source>
        <dbReference type="Proteomes" id="UP000010471"/>
    </source>
</evidence>
<dbReference type="eggNOG" id="ENOG50333KR">
    <property type="taxonomic scope" value="Bacteria"/>
</dbReference>
<dbReference type="InterPro" id="IPR002145">
    <property type="entry name" value="CopG"/>
</dbReference>